<dbReference type="STRING" id="4097.A0A1S4BHG3"/>
<dbReference type="Proteomes" id="UP000790787">
    <property type="component" value="Chromosome 15"/>
</dbReference>
<proteinExistence type="inferred from homology"/>
<feature type="region of interest" description="Leucine repeat II (LRII)" evidence="3">
    <location>
        <begin position="317"/>
        <end position="349"/>
    </location>
</feature>
<evidence type="ECO:0000313" key="4">
    <source>
        <dbReference type="Proteomes" id="UP000790787"/>
    </source>
</evidence>
<dbReference type="OMA" id="REFECTS"/>
<dbReference type="PROSITE" id="PS50985">
    <property type="entry name" value="GRAS"/>
    <property type="match status" value="1"/>
</dbReference>
<keyword evidence="2" id="KW-0804">Transcription</keyword>
<dbReference type="GO" id="GO:0006355">
    <property type="term" value="P:regulation of DNA-templated transcription"/>
    <property type="evidence" value="ECO:0000318"/>
    <property type="project" value="GO_Central"/>
</dbReference>
<reference evidence="4" key="1">
    <citation type="journal article" date="2014" name="Nat. Commun.">
        <title>The tobacco genome sequence and its comparison with those of tomato and potato.</title>
        <authorList>
            <person name="Sierro N."/>
            <person name="Battey J.N."/>
            <person name="Ouadi S."/>
            <person name="Bakaher N."/>
            <person name="Bovet L."/>
            <person name="Willig A."/>
            <person name="Goepfert S."/>
            <person name="Peitsch M.C."/>
            <person name="Ivanov N.V."/>
        </authorList>
    </citation>
    <scope>NUCLEOTIDE SEQUENCE [LARGE SCALE GENOMIC DNA]</scope>
</reference>
<dbReference type="RefSeq" id="XP_016488314.1">
    <property type="nucleotide sequence ID" value="XM_016632828.1"/>
</dbReference>
<evidence type="ECO:0000256" key="1">
    <source>
        <dbReference type="ARBA" id="ARBA00023015"/>
    </source>
</evidence>
<dbReference type="PANTHER" id="PTHR31636">
    <property type="entry name" value="OSJNBA0084A10.13 PROTEIN-RELATED"/>
    <property type="match status" value="1"/>
</dbReference>
<dbReference type="KEGG" id="nta:107808317"/>
<dbReference type="InterPro" id="IPR005202">
    <property type="entry name" value="TF_GRAS"/>
</dbReference>
<keyword evidence="4" id="KW-1185">Reference proteome</keyword>
<comment type="similarity">
    <text evidence="3">Belongs to the GRAS family.</text>
</comment>
<dbReference type="Pfam" id="PF03514">
    <property type="entry name" value="GRAS"/>
    <property type="match status" value="1"/>
</dbReference>
<dbReference type="GO" id="GO:0043565">
    <property type="term" value="F:sequence-specific DNA binding"/>
    <property type="evidence" value="ECO:0000318"/>
    <property type="project" value="GO_Central"/>
</dbReference>
<keyword evidence="1" id="KW-0805">Transcription regulation</keyword>
<comment type="caution">
    <text evidence="3">Lacks conserved residue(s) required for the propagation of feature annotation.</text>
</comment>
<dbReference type="PaxDb" id="4097-A0A1S4BHG3"/>
<accession>A0A1S4BHG3</accession>
<dbReference type="GeneID" id="107808317"/>
<feature type="short sequence motif" description="VHIID" evidence="3">
    <location>
        <begin position="267"/>
        <end position="271"/>
    </location>
</feature>
<evidence type="ECO:0000313" key="5">
    <source>
        <dbReference type="RefSeq" id="XP_016488314.1"/>
    </source>
</evidence>
<dbReference type="AlphaFoldDB" id="A0A1S4BHG3"/>
<organism evidence="4 5">
    <name type="scientific">Nicotiana tabacum</name>
    <name type="common">Common tobacco</name>
    <dbReference type="NCBI Taxonomy" id="4097"/>
    <lineage>
        <taxon>Eukaryota</taxon>
        <taxon>Viridiplantae</taxon>
        <taxon>Streptophyta</taxon>
        <taxon>Embryophyta</taxon>
        <taxon>Tracheophyta</taxon>
        <taxon>Spermatophyta</taxon>
        <taxon>Magnoliopsida</taxon>
        <taxon>eudicotyledons</taxon>
        <taxon>Gunneridae</taxon>
        <taxon>Pentapetalae</taxon>
        <taxon>asterids</taxon>
        <taxon>lamiids</taxon>
        <taxon>Solanales</taxon>
        <taxon>Solanaceae</taxon>
        <taxon>Nicotianoideae</taxon>
        <taxon>Nicotianeae</taxon>
        <taxon>Nicotiana</taxon>
    </lineage>
</organism>
<dbReference type="GO" id="GO:0003700">
    <property type="term" value="F:DNA-binding transcription factor activity"/>
    <property type="evidence" value="ECO:0000318"/>
    <property type="project" value="GO_Central"/>
</dbReference>
<reference evidence="5" key="2">
    <citation type="submission" date="2025-08" db="UniProtKB">
        <authorList>
            <consortium name="RefSeq"/>
        </authorList>
    </citation>
    <scope>IDENTIFICATION</scope>
    <source>
        <tissue evidence="5">Leaf</tissue>
    </source>
</reference>
<protein>
    <submittedName>
        <fullName evidence="5">DELLA protein RGL1-like</fullName>
    </submittedName>
    <submittedName>
        <fullName evidence="5">Scarecrow-like protein 18</fullName>
    </submittedName>
</protein>
<evidence type="ECO:0000256" key="3">
    <source>
        <dbReference type="PROSITE-ProRule" id="PRU01191"/>
    </source>
</evidence>
<feature type="region of interest" description="SAW" evidence="3">
    <location>
        <begin position="452"/>
        <end position="528"/>
    </location>
</feature>
<gene>
    <name evidence="5" type="primary">LOC107808317</name>
</gene>
<sequence length="543" mass="62547">MEPAQEISWFSTGIVLNQEGEEDITSKKELPSNANFVTFDDWYFDVENETKNALYVTPENLIHNKKARASLISSLNILKDFGNGFRKLKGQKITIQTSEIECANDGKLSTDAILRLGGQNFIQSFESSVSSSVDHAFVSSLLSLSEKDSRNVELVECLLSCAEKVEQKQYDRAIKLLNECDKLSSKTGNPVQRLVYYFSRALRERVDKEIGKNSTKSLEIYGMRDLQEALRSINQCTIAVQDMPLCQVIKFAGIQAIVENVRNSKKIHIIDLEIKMGVQWTILIQALVTHQQESQSPFEYLKITALGNTQSRIKLEETGKRLMRFAESLNLLFYFKSVITEDILDLKKEDLDIDPEETIAVYAQHFLTNMIMKQEKLDFLMRFIKGINPRVMVIAEVEANHNSPIFVNRFIEALFYHGAFFDLFEDCMKNNESNRTTMESEFMWQGIRNIVAAEGEERTIRHVTIELWREYFKRFGMEEMKLSNSSLYQAKMVLEKFSTGNSFTLEMNGNFLVIGWKKTPLISLSAWKFRKRSNSHGTYFFTL</sequence>
<dbReference type="GO" id="GO:0005634">
    <property type="term" value="C:nucleus"/>
    <property type="evidence" value="ECO:0000318"/>
    <property type="project" value="GO_Central"/>
</dbReference>
<dbReference type="SMR" id="A0A1S4BHG3"/>
<feature type="short sequence motif" description="LxCxE motif" evidence="3">
    <location>
        <begin position="159"/>
        <end position="163"/>
    </location>
</feature>
<evidence type="ECO:0000256" key="2">
    <source>
        <dbReference type="ARBA" id="ARBA00023163"/>
    </source>
</evidence>
<name>A0A1S4BHG3_TOBAC</name>
<dbReference type="OrthoDB" id="770224at2759"/>